<evidence type="ECO:0000313" key="1">
    <source>
        <dbReference type="EMBL" id="KAF7813458.1"/>
    </source>
</evidence>
<dbReference type="Proteomes" id="UP000634136">
    <property type="component" value="Unassembled WGS sequence"/>
</dbReference>
<evidence type="ECO:0000313" key="2">
    <source>
        <dbReference type="Proteomes" id="UP000634136"/>
    </source>
</evidence>
<dbReference type="AlphaFoldDB" id="A0A834SZB4"/>
<sequence>MAKVKTWHATWHDLLHHKRRRPHI</sequence>
<name>A0A834SZB4_9FABA</name>
<dbReference type="EMBL" id="JAAIUW010000010">
    <property type="protein sequence ID" value="KAF7813458.1"/>
    <property type="molecule type" value="Genomic_DNA"/>
</dbReference>
<gene>
    <name evidence="1" type="ORF">G2W53_034434</name>
</gene>
<reference evidence="1" key="1">
    <citation type="submission" date="2020-09" db="EMBL/GenBank/DDBJ databases">
        <title>Genome-Enabled Discovery of Anthraquinone Biosynthesis in Senna tora.</title>
        <authorList>
            <person name="Kang S.-H."/>
            <person name="Pandey R.P."/>
            <person name="Lee C.-M."/>
            <person name="Sim J.-S."/>
            <person name="Jeong J.-T."/>
            <person name="Choi B.-S."/>
            <person name="Jung M."/>
            <person name="Ginzburg D."/>
            <person name="Zhao K."/>
            <person name="Won S.Y."/>
            <person name="Oh T.-J."/>
            <person name="Yu Y."/>
            <person name="Kim N.-H."/>
            <person name="Lee O.R."/>
            <person name="Lee T.-H."/>
            <person name="Bashyal P."/>
            <person name="Kim T.-S."/>
            <person name="Lee W.-H."/>
            <person name="Kawkins C."/>
            <person name="Kim C.-K."/>
            <person name="Kim J.S."/>
            <person name="Ahn B.O."/>
            <person name="Rhee S.Y."/>
            <person name="Sohng J.K."/>
        </authorList>
    </citation>
    <scope>NUCLEOTIDE SEQUENCE</scope>
    <source>
        <tissue evidence="1">Leaf</tissue>
    </source>
</reference>
<organism evidence="1 2">
    <name type="scientific">Senna tora</name>
    <dbReference type="NCBI Taxonomy" id="362788"/>
    <lineage>
        <taxon>Eukaryota</taxon>
        <taxon>Viridiplantae</taxon>
        <taxon>Streptophyta</taxon>
        <taxon>Embryophyta</taxon>
        <taxon>Tracheophyta</taxon>
        <taxon>Spermatophyta</taxon>
        <taxon>Magnoliopsida</taxon>
        <taxon>eudicotyledons</taxon>
        <taxon>Gunneridae</taxon>
        <taxon>Pentapetalae</taxon>
        <taxon>rosids</taxon>
        <taxon>fabids</taxon>
        <taxon>Fabales</taxon>
        <taxon>Fabaceae</taxon>
        <taxon>Caesalpinioideae</taxon>
        <taxon>Cassia clade</taxon>
        <taxon>Senna</taxon>
    </lineage>
</organism>
<comment type="caution">
    <text evidence="1">The sequence shown here is derived from an EMBL/GenBank/DDBJ whole genome shotgun (WGS) entry which is preliminary data.</text>
</comment>
<keyword evidence="2" id="KW-1185">Reference proteome</keyword>
<accession>A0A834SZB4</accession>
<protein>
    <submittedName>
        <fullName evidence="1">Uncharacterized protein</fullName>
    </submittedName>
</protein>
<proteinExistence type="predicted"/>